<evidence type="ECO:0000313" key="3">
    <source>
        <dbReference type="Proteomes" id="UP001176961"/>
    </source>
</evidence>
<feature type="region of interest" description="Disordered" evidence="1">
    <location>
        <begin position="77"/>
        <end position="123"/>
    </location>
</feature>
<dbReference type="Proteomes" id="UP001176961">
    <property type="component" value="Unassembled WGS sequence"/>
</dbReference>
<name>A0AA36MII4_CYLNA</name>
<evidence type="ECO:0000313" key="2">
    <source>
        <dbReference type="EMBL" id="CAJ0610297.1"/>
    </source>
</evidence>
<accession>A0AA36MII4</accession>
<organism evidence="2 3">
    <name type="scientific">Cylicocyclus nassatus</name>
    <name type="common">Nematode worm</name>
    <dbReference type="NCBI Taxonomy" id="53992"/>
    <lineage>
        <taxon>Eukaryota</taxon>
        <taxon>Metazoa</taxon>
        <taxon>Ecdysozoa</taxon>
        <taxon>Nematoda</taxon>
        <taxon>Chromadorea</taxon>
        <taxon>Rhabditida</taxon>
        <taxon>Rhabditina</taxon>
        <taxon>Rhabditomorpha</taxon>
        <taxon>Strongyloidea</taxon>
        <taxon>Strongylidae</taxon>
        <taxon>Cylicocyclus</taxon>
    </lineage>
</organism>
<protein>
    <submittedName>
        <fullName evidence="2">Uncharacterized protein</fullName>
    </submittedName>
</protein>
<comment type="caution">
    <text evidence="2">The sequence shown here is derived from an EMBL/GenBank/DDBJ whole genome shotgun (WGS) entry which is preliminary data.</text>
</comment>
<feature type="compositionally biased region" description="Basic and acidic residues" evidence="1">
    <location>
        <begin position="36"/>
        <end position="47"/>
    </location>
</feature>
<dbReference type="AlphaFoldDB" id="A0AA36MII4"/>
<keyword evidence="3" id="KW-1185">Reference proteome</keyword>
<evidence type="ECO:0000256" key="1">
    <source>
        <dbReference type="SAM" id="MobiDB-lite"/>
    </source>
</evidence>
<feature type="compositionally biased region" description="Basic and acidic residues" evidence="1">
    <location>
        <begin position="85"/>
        <end position="97"/>
    </location>
</feature>
<proteinExistence type="predicted"/>
<feature type="region of interest" description="Disordered" evidence="1">
    <location>
        <begin position="19"/>
        <end position="54"/>
    </location>
</feature>
<sequence length="138" mass="15048">MAPPARAGLSLVQTQNFASQHAGMLTRQHGSANPLRETKRGPKETKSIKPSTVNAAPAFPCSRSFAPAVNSNFEVSCDSDNDENNISREEECSKQEQKPSVALARKPLRNLSNSSLDFDSDEDVSFTRCAGFREEICS</sequence>
<dbReference type="EMBL" id="CATQJL010000326">
    <property type="protein sequence ID" value="CAJ0610297.1"/>
    <property type="molecule type" value="Genomic_DNA"/>
</dbReference>
<gene>
    <name evidence="2" type="ORF">CYNAS_LOCUS22280</name>
</gene>
<reference evidence="2" key="1">
    <citation type="submission" date="2023-07" db="EMBL/GenBank/DDBJ databases">
        <authorList>
            <consortium name="CYATHOMIX"/>
        </authorList>
    </citation>
    <scope>NUCLEOTIDE SEQUENCE</scope>
    <source>
        <strain evidence="2">N/A</strain>
    </source>
</reference>